<sequence>VFGKLRLISGDNLHYVTATATAPDVLGNRSKDRRTHHKKNVAYSLSLLSLSFTVERPSAFTCGEILPPHSDRDGTKVMSNLPLCSNPQVDIIHTPVLRHRHCRN</sequence>
<protein>
    <submittedName>
        <fullName evidence="1">Uncharacterized protein</fullName>
    </submittedName>
</protein>
<evidence type="ECO:0000313" key="2">
    <source>
        <dbReference type="Proteomes" id="UP000836841"/>
    </source>
</evidence>
<accession>A0AAU9RTF3</accession>
<dbReference type="AlphaFoldDB" id="A0AAU9RTF3"/>
<keyword evidence="2" id="KW-1185">Reference proteome</keyword>
<feature type="non-terminal residue" evidence="1">
    <location>
        <position position="104"/>
    </location>
</feature>
<feature type="non-terminal residue" evidence="1">
    <location>
        <position position="1"/>
    </location>
</feature>
<proteinExistence type="predicted"/>
<evidence type="ECO:0000313" key="1">
    <source>
        <dbReference type="EMBL" id="CAH2046673.1"/>
    </source>
</evidence>
<dbReference type="Proteomes" id="UP000836841">
    <property type="component" value="Chromosome 2"/>
</dbReference>
<name>A0AAU9RTF3_THLAR</name>
<dbReference type="EMBL" id="OU466858">
    <property type="protein sequence ID" value="CAH2046673.1"/>
    <property type="molecule type" value="Genomic_DNA"/>
</dbReference>
<gene>
    <name evidence="1" type="ORF">TAV2_LOCUS6084</name>
</gene>
<organism evidence="1 2">
    <name type="scientific">Thlaspi arvense</name>
    <name type="common">Field penny-cress</name>
    <dbReference type="NCBI Taxonomy" id="13288"/>
    <lineage>
        <taxon>Eukaryota</taxon>
        <taxon>Viridiplantae</taxon>
        <taxon>Streptophyta</taxon>
        <taxon>Embryophyta</taxon>
        <taxon>Tracheophyta</taxon>
        <taxon>Spermatophyta</taxon>
        <taxon>Magnoliopsida</taxon>
        <taxon>eudicotyledons</taxon>
        <taxon>Gunneridae</taxon>
        <taxon>Pentapetalae</taxon>
        <taxon>rosids</taxon>
        <taxon>malvids</taxon>
        <taxon>Brassicales</taxon>
        <taxon>Brassicaceae</taxon>
        <taxon>Thlaspideae</taxon>
        <taxon>Thlaspi</taxon>
    </lineage>
</organism>
<reference evidence="1 2" key="1">
    <citation type="submission" date="2022-03" db="EMBL/GenBank/DDBJ databases">
        <authorList>
            <person name="Nunn A."/>
            <person name="Chopra R."/>
            <person name="Nunn A."/>
            <person name="Contreras Garrido A."/>
        </authorList>
    </citation>
    <scope>NUCLEOTIDE SEQUENCE [LARGE SCALE GENOMIC DNA]</scope>
</reference>